<reference evidence="1" key="1">
    <citation type="submission" date="2014-11" db="EMBL/GenBank/DDBJ databases">
        <authorList>
            <person name="Amaro Gonzalez C."/>
        </authorList>
    </citation>
    <scope>NUCLEOTIDE SEQUENCE</scope>
</reference>
<organism evidence="1">
    <name type="scientific">Anguilla anguilla</name>
    <name type="common">European freshwater eel</name>
    <name type="synonym">Muraena anguilla</name>
    <dbReference type="NCBI Taxonomy" id="7936"/>
    <lineage>
        <taxon>Eukaryota</taxon>
        <taxon>Metazoa</taxon>
        <taxon>Chordata</taxon>
        <taxon>Craniata</taxon>
        <taxon>Vertebrata</taxon>
        <taxon>Euteleostomi</taxon>
        <taxon>Actinopterygii</taxon>
        <taxon>Neopterygii</taxon>
        <taxon>Teleostei</taxon>
        <taxon>Anguilliformes</taxon>
        <taxon>Anguillidae</taxon>
        <taxon>Anguilla</taxon>
    </lineage>
</organism>
<protein>
    <submittedName>
        <fullName evidence="1">Uncharacterized protein</fullName>
    </submittedName>
</protein>
<accession>A0A0E9W3L3</accession>
<evidence type="ECO:0000313" key="1">
    <source>
        <dbReference type="EMBL" id="JAH84959.1"/>
    </source>
</evidence>
<name>A0A0E9W3L3_ANGAN</name>
<dbReference type="AlphaFoldDB" id="A0A0E9W3L3"/>
<proteinExistence type="predicted"/>
<sequence>MWMKRLTCSRKRMNLEEMPCLYPVCLAEAISYENYLDMEPV</sequence>
<reference evidence="1" key="2">
    <citation type="journal article" date="2015" name="Fish Shellfish Immunol.">
        <title>Early steps in the European eel (Anguilla anguilla)-Vibrio vulnificus interaction in the gills: Role of the RtxA13 toxin.</title>
        <authorList>
            <person name="Callol A."/>
            <person name="Pajuelo D."/>
            <person name="Ebbesson L."/>
            <person name="Teles M."/>
            <person name="MacKenzie S."/>
            <person name="Amaro C."/>
        </authorList>
    </citation>
    <scope>NUCLEOTIDE SEQUENCE</scope>
</reference>
<dbReference type="EMBL" id="GBXM01023618">
    <property type="protein sequence ID" value="JAH84959.1"/>
    <property type="molecule type" value="Transcribed_RNA"/>
</dbReference>